<organism evidence="2 3">
    <name type="scientific">Nonomuraea mesophila</name>
    <dbReference type="NCBI Taxonomy" id="2530382"/>
    <lineage>
        <taxon>Bacteria</taxon>
        <taxon>Bacillati</taxon>
        <taxon>Actinomycetota</taxon>
        <taxon>Actinomycetes</taxon>
        <taxon>Streptosporangiales</taxon>
        <taxon>Streptosporangiaceae</taxon>
        <taxon>Nonomuraea</taxon>
    </lineage>
</organism>
<keyword evidence="1" id="KW-0732">Signal</keyword>
<accession>A0A4V2Z8Z1</accession>
<evidence type="ECO:0000313" key="3">
    <source>
        <dbReference type="Proteomes" id="UP000295136"/>
    </source>
</evidence>
<evidence type="ECO:0000256" key="1">
    <source>
        <dbReference type="SAM" id="SignalP"/>
    </source>
</evidence>
<name>A0A4V2Z8Z1_9ACTN</name>
<feature type="signal peptide" evidence="1">
    <location>
        <begin position="1"/>
        <end position="28"/>
    </location>
</feature>
<dbReference type="PROSITE" id="PS51318">
    <property type="entry name" value="TAT"/>
    <property type="match status" value="1"/>
</dbReference>
<sequence>MFSTSRRIMVAVVVAGGLALSTAPAAHAVIDPVGVVGCLTQSSAELIDPAAPGLPAEIPALACLAP</sequence>
<reference evidence="2 3" key="1">
    <citation type="submission" date="2019-03" db="EMBL/GenBank/DDBJ databases">
        <title>Draft genome sequences of novel Actinobacteria.</title>
        <authorList>
            <person name="Sahin N."/>
            <person name="Ay H."/>
            <person name="Saygin H."/>
        </authorList>
    </citation>
    <scope>NUCLEOTIDE SEQUENCE [LARGE SCALE GENOMIC DNA]</scope>
    <source>
        <strain evidence="2 3">6K102</strain>
    </source>
</reference>
<gene>
    <name evidence="2" type="ORF">E1295_28325</name>
</gene>
<dbReference type="AlphaFoldDB" id="A0A4V2Z8Z1"/>
<comment type="caution">
    <text evidence="2">The sequence shown here is derived from an EMBL/GenBank/DDBJ whole genome shotgun (WGS) entry which is preliminary data.</text>
</comment>
<keyword evidence="3" id="KW-1185">Reference proteome</keyword>
<protein>
    <submittedName>
        <fullName evidence="2">Uncharacterized protein</fullName>
    </submittedName>
</protein>
<evidence type="ECO:0000313" key="2">
    <source>
        <dbReference type="EMBL" id="TDE42195.1"/>
    </source>
</evidence>
<dbReference type="RefSeq" id="WP_132634422.1">
    <property type="nucleotide sequence ID" value="NZ_SMLD01000087.1"/>
</dbReference>
<feature type="chain" id="PRO_5020788800" evidence="1">
    <location>
        <begin position="29"/>
        <end position="66"/>
    </location>
</feature>
<dbReference type="Proteomes" id="UP000295136">
    <property type="component" value="Unassembled WGS sequence"/>
</dbReference>
<dbReference type="EMBL" id="SMLD01000087">
    <property type="protein sequence ID" value="TDE42195.1"/>
    <property type="molecule type" value="Genomic_DNA"/>
</dbReference>
<dbReference type="InterPro" id="IPR006311">
    <property type="entry name" value="TAT_signal"/>
</dbReference>
<proteinExistence type="predicted"/>